<reference evidence="9 10" key="1">
    <citation type="journal article" date="2012" name="PLoS ONE">
        <title>Genome sequence and transcriptome analysis of the radioresistant bacterium Deinococcus gobiensis: insights into the extreme environmental adaptations.</title>
        <authorList>
            <person name="Yuan M."/>
            <person name="Chen M."/>
            <person name="Zhang W."/>
            <person name="Lu W."/>
            <person name="Wang J."/>
            <person name="Yang M."/>
            <person name="Zhao P."/>
            <person name="Tang R."/>
            <person name="Li X."/>
            <person name="Hao Y."/>
            <person name="Zhou Z."/>
            <person name="Zhan Y."/>
            <person name="Yu H."/>
            <person name="Teng C."/>
            <person name="Yan Y."/>
            <person name="Ping S."/>
            <person name="Wang Y."/>
            <person name="Lin M."/>
        </authorList>
    </citation>
    <scope>NUCLEOTIDE SEQUENCE [LARGE SCALE GENOMIC DNA]</scope>
    <source>
        <strain evidence="10">DSM 21396 / JCM 16679 / CGMCC 1.7299 / I-0</strain>
        <plasmid evidence="9">P2</plasmid>
    </source>
</reference>
<dbReference type="InterPro" id="IPR003004">
    <property type="entry name" value="GspF/PilC"/>
</dbReference>
<evidence type="ECO:0000313" key="9">
    <source>
        <dbReference type="EMBL" id="AFD27452.1"/>
    </source>
</evidence>
<evidence type="ECO:0000256" key="5">
    <source>
        <dbReference type="ARBA" id="ARBA00022989"/>
    </source>
</evidence>
<keyword evidence="9" id="KW-0614">Plasmid</keyword>
<evidence type="ECO:0000256" key="6">
    <source>
        <dbReference type="ARBA" id="ARBA00023136"/>
    </source>
</evidence>
<feature type="domain" description="Type II secretion system protein GspF" evidence="8">
    <location>
        <begin position="65"/>
        <end position="191"/>
    </location>
</feature>
<keyword evidence="6 7" id="KW-0472">Membrane</keyword>
<dbReference type="Gene3D" id="1.20.81.30">
    <property type="entry name" value="Type II secretion system (T2SS), domain F"/>
    <property type="match status" value="2"/>
</dbReference>
<keyword evidence="4 7" id="KW-0812">Transmembrane</keyword>
<feature type="transmembrane region" description="Helical" evidence="7">
    <location>
        <begin position="377"/>
        <end position="397"/>
    </location>
</feature>
<dbReference type="InterPro" id="IPR042094">
    <property type="entry name" value="T2SS_GspF_sf"/>
</dbReference>
<dbReference type="OrthoDB" id="9805682at2"/>
<feature type="transmembrane region" description="Helical" evidence="7">
    <location>
        <begin position="218"/>
        <end position="239"/>
    </location>
</feature>
<dbReference type="PATRIC" id="fig|745776.4.peg.3554"/>
<evidence type="ECO:0000256" key="3">
    <source>
        <dbReference type="ARBA" id="ARBA00022475"/>
    </source>
</evidence>
<gene>
    <name evidence="9" type="primary">pilC</name>
    <name evidence="9" type="ordered locus">DGo_PB0183</name>
</gene>
<comment type="similarity">
    <text evidence="2">Belongs to the GSP F family.</text>
</comment>
<evidence type="ECO:0000256" key="2">
    <source>
        <dbReference type="ARBA" id="ARBA00005745"/>
    </source>
</evidence>
<feature type="transmembrane region" description="Helical" evidence="7">
    <location>
        <begin position="168"/>
        <end position="186"/>
    </location>
</feature>
<evidence type="ECO:0000256" key="1">
    <source>
        <dbReference type="ARBA" id="ARBA00004651"/>
    </source>
</evidence>
<geneLocation type="plasmid" evidence="9 10">
    <name>P2</name>
</geneLocation>
<dbReference type="PRINTS" id="PR00812">
    <property type="entry name" value="BCTERIALGSPF"/>
</dbReference>
<accession>H8H1Q5</accession>
<proteinExistence type="inferred from homology"/>
<protein>
    <submittedName>
        <fullName evidence="9">Fimbrial assembly protein PilC-like protein</fullName>
    </submittedName>
</protein>
<dbReference type="PANTHER" id="PTHR30012:SF0">
    <property type="entry name" value="TYPE II SECRETION SYSTEM PROTEIN F-RELATED"/>
    <property type="match status" value="1"/>
</dbReference>
<comment type="subcellular location">
    <subcellularLocation>
        <location evidence="1">Cell membrane</location>
        <topology evidence="1">Multi-pass membrane protein</topology>
    </subcellularLocation>
</comment>
<dbReference type="KEGG" id="dgo:DGo_PB0183"/>
<dbReference type="Pfam" id="PF00482">
    <property type="entry name" value="T2SSF"/>
    <property type="match status" value="2"/>
</dbReference>
<keyword evidence="10" id="KW-1185">Reference proteome</keyword>
<dbReference type="GO" id="GO:0005886">
    <property type="term" value="C:plasma membrane"/>
    <property type="evidence" value="ECO:0007669"/>
    <property type="project" value="UniProtKB-SubCell"/>
</dbReference>
<feature type="domain" description="Type II secretion system protein GspF" evidence="8">
    <location>
        <begin position="276"/>
        <end position="396"/>
    </location>
</feature>
<dbReference type="RefSeq" id="WP_014686548.1">
    <property type="nucleotide sequence ID" value="NC_017791.1"/>
</dbReference>
<dbReference type="PANTHER" id="PTHR30012">
    <property type="entry name" value="GENERAL SECRETION PATHWAY PROTEIN"/>
    <property type="match status" value="1"/>
</dbReference>
<dbReference type="EMBL" id="CP002193">
    <property type="protein sequence ID" value="AFD27452.1"/>
    <property type="molecule type" value="Genomic_DNA"/>
</dbReference>
<keyword evidence="5 7" id="KW-1133">Transmembrane helix</keyword>
<evidence type="ECO:0000313" key="10">
    <source>
        <dbReference type="Proteomes" id="UP000007575"/>
    </source>
</evidence>
<dbReference type="AlphaFoldDB" id="H8H1Q5"/>
<evidence type="ECO:0000256" key="4">
    <source>
        <dbReference type="ARBA" id="ARBA00022692"/>
    </source>
</evidence>
<organism evidence="9 10">
    <name type="scientific">Deinococcus gobiensis (strain DSM 21396 / JCM 16679 / CGMCC 1.7299 / I-0)</name>
    <dbReference type="NCBI Taxonomy" id="745776"/>
    <lineage>
        <taxon>Bacteria</taxon>
        <taxon>Thermotogati</taxon>
        <taxon>Deinococcota</taxon>
        <taxon>Deinococci</taxon>
        <taxon>Deinococcales</taxon>
        <taxon>Deinococcaceae</taxon>
        <taxon>Deinococcus</taxon>
    </lineage>
</organism>
<evidence type="ECO:0000259" key="8">
    <source>
        <dbReference type="Pfam" id="PF00482"/>
    </source>
</evidence>
<sequence>MINWQYTGIDKSGKSRKGKVLAASQEEGHAKVTALGITPTKVSKSQDISGPWENKAPSLKDRALFTQQLAQFLNGGNVNQTEALRTAGNSSTNKLLRLAVEDVVRQVDVGTPIEEAVADKKHAKVFDAVFVAFIRMGAVGGDIGQPVRELAEMYKWQLRTVGAVKKGLTLPAIIFIACILVTYFIMAKVVPTFMKILDGLNAELPPLTKIVKSISQTAANPVVTIGIILVIGGLTYAVSQYRKTPAGKRNLDRLILRLPVVGPLMRDFILARSSKALAVMMRSGIPLLDALNITSEVAANQIYREHYQEMRLMARAGDPMYTALSQYPKEFPDMYALQFRSSEEKQTLKETLQYLSEVYQDDVQSKVESLSAAIEPFLMIFLGTVVGVIVISVFMPMTTMMDALQK</sequence>
<dbReference type="InterPro" id="IPR018076">
    <property type="entry name" value="T2SS_GspF_dom"/>
</dbReference>
<evidence type="ECO:0000256" key="7">
    <source>
        <dbReference type="SAM" id="Phobius"/>
    </source>
</evidence>
<keyword evidence="3" id="KW-1003">Cell membrane</keyword>
<dbReference type="HOGENOM" id="CLU_035032_0_1_0"/>
<name>H8H1Q5_DEIGI</name>
<dbReference type="Proteomes" id="UP000007575">
    <property type="component" value="Plasmid P2"/>
</dbReference>